<gene>
    <name evidence="2" type="ORF">Vretifemale_9127</name>
</gene>
<comment type="caution">
    <text evidence="2">The sequence shown here is derived from an EMBL/GenBank/DDBJ whole genome shotgun (WGS) entry which is preliminary data.</text>
</comment>
<evidence type="ECO:0000256" key="1">
    <source>
        <dbReference type="SAM" id="MobiDB-lite"/>
    </source>
</evidence>
<sequence length="195" mass="19684">ASEVVARAQEAGVAARAATQAITAMASTVGCTAGRPTQLTNADFGAIGHLTLSLQQGSGLGTMASGACLQVPRKGPASAEFLGEPSEQEDFSNLQALLESSVRDTDGQNPVSKMAKPGSGSDKEAACTGRASSGHGGAAGSRAVEDEESSGTRLCTGAVKDKAWFLKSMQTTTQEAYGSPTRGIERHTLAAPGNG</sequence>
<evidence type="ECO:0000313" key="3">
    <source>
        <dbReference type="Proteomes" id="UP000747110"/>
    </source>
</evidence>
<dbReference type="Proteomes" id="UP000747110">
    <property type="component" value="Unassembled WGS sequence"/>
</dbReference>
<dbReference type="AlphaFoldDB" id="A0A8J4CGQ3"/>
<name>A0A8J4CGQ3_9CHLO</name>
<protein>
    <submittedName>
        <fullName evidence="2">Uncharacterized protein</fullName>
    </submittedName>
</protein>
<keyword evidence="3" id="KW-1185">Reference proteome</keyword>
<proteinExistence type="predicted"/>
<feature type="region of interest" description="Disordered" evidence="1">
    <location>
        <begin position="171"/>
        <end position="195"/>
    </location>
</feature>
<evidence type="ECO:0000313" key="2">
    <source>
        <dbReference type="EMBL" id="GIL79851.1"/>
    </source>
</evidence>
<feature type="non-terminal residue" evidence="2">
    <location>
        <position position="195"/>
    </location>
</feature>
<reference evidence="2" key="1">
    <citation type="journal article" date="2021" name="Proc. Natl. Acad. Sci. U.S.A.">
        <title>Three genomes in the algal genus Volvox reveal the fate of a haploid sex-determining region after a transition to homothallism.</title>
        <authorList>
            <person name="Yamamoto K."/>
            <person name="Hamaji T."/>
            <person name="Kawai-Toyooka H."/>
            <person name="Matsuzaki R."/>
            <person name="Takahashi F."/>
            <person name="Nishimura Y."/>
            <person name="Kawachi M."/>
            <person name="Noguchi H."/>
            <person name="Minakuchi Y."/>
            <person name="Umen J.G."/>
            <person name="Toyoda A."/>
            <person name="Nozaki H."/>
        </authorList>
    </citation>
    <scope>NUCLEOTIDE SEQUENCE</scope>
    <source>
        <strain evidence="2">NIES-3786</strain>
    </source>
</reference>
<organism evidence="2 3">
    <name type="scientific">Volvox reticuliferus</name>
    <dbReference type="NCBI Taxonomy" id="1737510"/>
    <lineage>
        <taxon>Eukaryota</taxon>
        <taxon>Viridiplantae</taxon>
        <taxon>Chlorophyta</taxon>
        <taxon>core chlorophytes</taxon>
        <taxon>Chlorophyceae</taxon>
        <taxon>CS clade</taxon>
        <taxon>Chlamydomonadales</taxon>
        <taxon>Volvocaceae</taxon>
        <taxon>Volvox</taxon>
    </lineage>
</organism>
<accession>A0A8J4CGQ3</accession>
<dbReference type="EMBL" id="BNCP01000016">
    <property type="protein sequence ID" value="GIL79851.1"/>
    <property type="molecule type" value="Genomic_DNA"/>
</dbReference>
<feature type="region of interest" description="Disordered" evidence="1">
    <location>
        <begin position="98"/>
        <end position="153"/>
    </location>
</feature>
<feature type="non-terminal residue" evidence="2">
    <location>
        <position position="1"/>
    </location>
</feature>